<dbReference type="InterPro" id="IPR002048">
    <property type="entry name" value="EF_hand_dom"/>
</dbReference>
<evidence type="ECO:0000256" key="2">
    <source>
        <dbReference type="ARBA" id="ARBA00022490"/>
    </source>
</evidence>
<dbReference type="InterPro" id="IPR051426">
    <property type="entry name" value="Peflin/Sorcin_CaBP"/>
</dbReference>
<proteinExistence type="predicted"/>
<comment type="caution">
    <text evidence="8">The sequence shown here is derived from an EMBL/GenBank/DDBJ whole genome shotgun (WGS) entry which is preliminary data.</text>
</comment>
<gene>
    <name evidence="8" type="ORF">WG66_11212</name>
</gene>
<keyword evidence="2" id="KW-0963">Cytoplasm</keyword>
<dbReference type="InterPro" id="IPR011992">
    <property type="entry name" value="EF-hand-dom_pair"/>
</dbReference>
<name>A0A0W0FJ96_MONRR</name>
<evidence type="ECO:0000256" key="3">
    <source>
        <dbReference type="ARBA" id="ARBA00022723"/>
    </source>
</evidence>
<feature type="transmembrane region" description="Helical" evidence="6">
    <location>
        <begin position="20"/>
        <end position="41"/>
    </location>
</feature>
<keyword evidence="5" id="KW-0106">Calcium</keyword>
<dbReference type="Pfam" id="PF06966">
    <property type="entry name" value="DUF1295"/>
    <property type="match status" value="1"/>
</dbReference>
<keyword evidence="4" id="KW-0677">Repeat</keyword>
<dbReference type="Pfam" id="PF13499">
    <property type="entry name" value="EF-hand_7"/>
    <property type="match status" value="1"/>
</dbReference>
<evidence type="ECO:0000256" key="1">
    <source>
        <dbReference type="ARBA" id="ARBA00004496"/>
    </source>
</evidence>
<dbReference type="InterPro" id="IPR010721">
    <property type="entry name" value="UstE-like"/>
</dbReference>
<dbReference type="EMBL" id="LATX01001919">
    <property type="protein sequence ID" value="KTB36258.1"/>
    <property type="molecule type" value="Genomic_DNA"/>
</dbReference>
<keyword evidence="6" id="KW-0812">Transmembrane</keyword>
<sequence>MSLATLWSTLMAELPPWLHYPAQVFVLATTSTWLASVVTGNASHMDRLWPFMPTIYTVYFTLLPCWPNEQKWILTPYVPKEVTEQSIARYGIDPTKDFSLRALIIVGLVAAWTVRQVYNTYRKGLYDSSAEDYRWEVVRKSMPGWAFQIFNLVFTVFRNLLVLGLSLSAAISVVAQPHDEILITDIVLDAMSLGILFMEFIADNQQWSFQLYKQSVLTNRKTAYYTPSRQWFFSKLSWTPADAKRGFITRGMFAWVRHPNFWCEQEFWWAISFFPFLAAPWFQSFIFRSKAYPPTDPIVFWAIPAPLTLLFTLMGSMVLTERISSSKYPDYKYYQERLGMYMMSYTWRYEIALLFSKRTQERDAEIRRALWGKEKTIRHSQQSGYSYSPGPPGTDPTLWQYFQNVDTDRSGSITVSELQQALVNGNWSKFDLDTVKMLMSIFDVNRSGTIDFNEFAGLWKYISDWQNVFRHFDRDRSGAIDGNELSEALRSFGYNLSPNLLRLIEQKYASAPVTGYGPAPGITFDRFVRACVVVKNLTEAFQRADVSRNGWVQLNYEQFMSIVLSAP</sequence>
<dbReference type="AlphaFoldDB" id="A0A0W0FJ96"/>
<protein>
    <recommendedName>
        <fullName evidence="7">EF-hand domain-containing protein</fullName>
    </recommendedName>
</protein>
<feature type="transmembrane region" description="Helical" evidence="6">
    <location>
        <begin position="149"/>
        <end position="175"/>
    </location>
</feature>
<reference evidence="8 9" key="1">
    <citation type="submission" date="2015-12" db="EMBL/GenBank/DDBJ databases">
        <title>Draft genome sequence of Moniliophthora roreri, the causal agent of frosty pod rot of cacao.</title>
        <authorList>
            <person name="Aime M.C."/>
            <person name="Diaz-Valderrama J.R."/>
            <person name="Kijpornyongpan T."/>
            <person name="Phillips-Mora W."/>
        </authorList>
    </citation>
    <scope>NUCLEOTIDE SEQUENCE [LARGE SCALE GENOMIC DNA]</scope>
    <source>
        <strain evidence="8 9">MCA 2952</strain>
    </source>
</reference>
<feature type="domain" description="EF-hand" evidence="7">
    <location>
        <begin position="393"/>
        <end position="428"/>
    </location>
</feature>
<dbReference type="GO" id="GO:0005509">
    <property type="term" value="F:calcium ion binding"/>
    <property type="evidence" value="ECO:0007669"/>
    <property type="project" value="InterPro"/>
</dbReference>
<evidence type="ECO:0000259" key="7">
    <source>
        <dbReference type="PROSITE" id="PS50222"/>
    </source>
</evidence>
<dbReference type="Pfam" id="PF13405">
    <property type="entry name" value="EF-hand_6"/>
    <property type="match status" value="1"/>
</dbReference>
<organism evidence="8 9">
    <name type="scientific">Moniliophthora roreri</name>
    <name type="common">Frosty pod rot fungus</name>
    <name type="synonym">Monilia roreri</name>
    <dbReference type="NCBI Taxonomy" id="221103"/>
    <lineage>
        <taxon>Eukaryota</taxon>
        <taxon>Fungi</taxon>
        <taxon>Dikarya</taxon>
        <taxon>Basidiomycota</taxon>
        <taxon>Agaricomycotina</taxon>
        <taxon>Agaricomycetes</taxon>
        <taxon>Agaricomycetidae</taxon>
        <taxon>Agaricales</taxon>
        <taxon>Marasmiineae</taxon>
        <taxon>Marasmiaceae</taxon>
        <taxon>Moniliophthora</taxon>
    </lineage>
</organism>
<dbReference type="PROSITE" id="PS50222">
    <property type="entry name" value="EF_HAND_2"/>
    <property type="match status" value="2"/>
</dbReference>
<dbReference type="GO" id="GO:0048306">
    <property type="term" value="F:calcium-dependent protein binding"/>
    <property type="evidence" value="ECO:0007669"/>
    <property type="project" value="UniProtKB-ARBA"/>
</dbReference>
<keyword evidence="6" id="KW-0472">Membrane</keyword>
<feature type="domain" description="EF-hand" evidence="7">
    <location>
        <begin position="460"/>
        <end position="495"/>
    </location>
</feature>
<feature type="transmembrane region" description="Helical" evidence="6">
    <location>
        <begin position="267"/>
        <end position="286"/>
    </location>
</feature>
<dbReference type="SMART" id="SM00054">
    <property type="entry name" value="EFh"/>
    <property type="match status" value="3"/>
</dbReference>
<accession>A0A0W0FJ96</accession>
<dbReference type="InterPro" id="IPR018247">
    <property type="entry name" value="EF_Hand_1_Ca_BS"/>
</dbReference>
<evidence type="ECO:0000313" key="9">
    <source>
        <dbReference type="Proteomes" id="UP000054988"/>
    </source>
</evidence>
<comment type="subcellular location">
    <subcellularLocation>
        <location evidence="1">Cytoplasm</location>
    </subcellularLocation>
</comment>
<evidence type="ECO:0000313" key="8">
    <source>
        <dbReference type="EMBL" id="KTB36258.1"/>
    </source>
</evidence>
<dbReference type="PANTHER" id="PTHR46212:SF3">
    <property type="entry name" value="GH27120P"/>
    <property type="match status" value="1"/>
</dbReference>
<dbReference type="PANTHER" id="PTHR46212">
    <property type="entry name" value="PEFLIN"/>
    <property type="match status" value="1"/>
</dbReference>
<feature type="transmembrane region" description="Helical" evidence="6">
    <location>
        <begin position="181"/>
        <end position="202"/>
    </location>
</feature>
<dbReference type="CDD" id="cd16180">
    <property type="entry name" value="EFh_PEF_Group_I"/>
    <property type="match status" value="1"/>
</dbReference>
<dbReference type="Proteomes" id="UP000054988">
    <property type="component" value="Unassembled WGS sequence"/>
</dbReference>
<evidence type="ECO:0000256" key="6">
    <source>
        <dbReference type="SAM" id="Phobius"/>
    </source>
</evidence>
<dbReference type="SUPFAM" id="SSF47473">
    <property type="entry name" value="EF-hand"/>
    <property type="match status" value="1"/>
</dbReference>
<keyword evidence="3" id="KW-0479">Metal-binding</keyword>
<dbReference type="eggNOG" id="KOG4650">
    <property type="taxonomic scope" value="Eukaryota"/>
</dbReference>
<dbReference type="Gene3D" id="1.10.238.10">
    <property type="entry name" value="EF-hand"/>
    <property type="match status" value="1"/>
</dbReference>
<dbReference type="PROSITE" id="PS00018">
    <property type="entry name" value="EF_HAND_1"/>
    <property type="match status" value="2"/>
</dbReference>
<evidence type="ECO:0000256" key="5">
    <source>
        <dbReference type="ARBA" id="ARBA00022837"/>
    </source>
</evidence>
<feature type="transmembrane region" description="Helical" evidence="6">
    <location>
        <begin position="298"/>
        <end position="319"/>
    </location>
</feature>
<keyword evidence="6" id="KW-1133">Transmembrane helix</keyword>
<evidence type="ECO:0000256" key="4">
    <source>
        <dbReference type="ARBA" id="ARBA00022737"/>
    </source>
</evidence>
<dbReference type="GO" id="GO:0005737">
    <property type="term" value="C:cytoplasm"/>
    <property type="evidence" value="ECO:0007669"/>
    <property type="project" value="UniProtKB-SubCell"/>
</dbReference>